<accession>A0A895Y6B6</accession>
<evidence type="ECO:0000313" key="3">
    <source>
        <dbReference type="EMBL" id="QSB13274.1"/>
    </source>
</evidence>
<feature type="signal peptide" evidence="2">
    <location>
        <begin position="1"/>
        <end position="24"/>
    </location>
</feature>
<organism evidence="3 4">
    <name type="scientific">Natronosporangium hydrolyticum</name>
    <dbReference type="NCBI Taxonomy" id="2811111"/>
    <lineage>
        <taxon>Bacteria</taxon>
        <taxon>Bacillati</taxon>
        <taxon>Actinomycetota</taxon>
        <taxon>Actinomycetes</taxon>
        <taxon>Micromonosporales</taxon>
        <taxon>Micromonosporaceae</taxon>
        <taxon>Natronosporangium</taxon>
    </lineage>
</organism>
<proteinExistence type="predicted"/>
<evidence type="ECO:0008006" key="5">
    <source>
        <dbReference type="Google" id="ProtNLM"/>
    </source>
</evidence>
<name>A0A895Y6B6_9ACTN</name>
<dbReference type="KEGG" id="nhy:JQS43_16765"/>
<keyword evidence="4" id="KW-1185">Reference proteome</keyword>
<dbReference type="PROSITE" id="PS51257">
    <property type="entry name" value="PROKAR_LIPOPROTEIN"/>
    <property type="match status" value="1"/>
</dbReference>
<evidence type="ECO:0000256" key="1">
    <source>
        <dbReference type="SAM" id="MobiDB-lite"/>
    </source>
</evidence>
<feature type="compositionally biased region" description="Low complexity" evidence="1">
    <location>
        <begin position="44"/>
        <end position="57"/>
    </location>
</feature>
<gene>
    <name evidence="3" type="ORF">JQS43_16765</name>
</gene>
<sequence>MSHRTRRSYRTMIALAAAATVVLAAAAACGDEDLDLPPPPASPAPTTDNTPESNLDPADAADAEEILAAFDSYMEGYVELTQEGVLGGTDETMDRLEEIHVAAEAFDELAFEILTPNAQAGHATSGTLGWEAQVREIDWEHSFEYSDDVIPRAIIDACIDETDWTTIEVDSGEVVDGPGSRYTSEIWVTWWEADEYSEQEDRWHVSFRYDDDAPC</sequence>
<keyword evidence="2" id="KW-0732">Signal</keyword>
<protein>
    <recommendedName>
        <fullName evidence="5">Nuclear transport factor 2 family protein</fullName>
    </recommendedName>
</protein>
<dbReference type="Proteomes" id="UP000662857">
    <property type="component" value="Chromosome"/>
</dbReference>
<reference evidence="3" key="1">
    <citation type="submission" date="2021-02" db="EMBL/GenBank/DDBJ databases">
        <title>Natrosporangium hydrolyticum gen. nov., sp. nov, a haloalkaliphilic actinobacterium from a soda solonchak soil.</title>
        <authorList>
            <person name="Sorokin D.Y."/>
            <person name="Khijniak T.V."/>
            <person name="Zakharycheva A.P."/>
            <person name="Boueva O.V."/>
            <person name="Ariskina E.V."/>
            <person name="Hahnke R.L."/>
            <person name="Bunk B."/>
            <person name="Sproer C."/>
            <person name="Schumann P."/>
            <person name="Evtushenko L.I."/>
            <person name="Kublanov I.V."/>
        </authorList>
    </citation>
    <scope>NUCLEOTIDE SEQUENCE</scope>
    <source>
        <strain evidence="3">DSM 106523</strain>
    </source>
</reference>
<feature type="chain" id="PRO_5038408528" description="Nuclear transport factor 2 family protein" evidence="2">
    <location>
        <begin position="25"/>
        <end position="215"/>
    </location>
</feature>
<evidence type="ECO:0000313" key="4">
    <source>
        <dbReference type="Proteomes" id="UP000662857"/>
    </source>
</evidence>
<dbReference type="AlphaFoldDB" id="A0A895Y6B6"/>
<dbReference type="RefSeq" id="WP_239675354.1">
    <property type="nucleotide sequence ID" value="NZ_CP070499.1"/>
</dbReference>
<feature type="region of interest" description="Disordered" evidence="1">
    <location>
        <begin position="33"/>
        <end position="57"/>
    </location>
</feature>
<dbReference type="EMBL" id="CP070499">
    <property type="protein sequence ID" value="QSB13274.1"/>
    <property type="molecule type" value="Genomic_DNA"/>
</dbReference>
<evidence type="ECO:0000256" key="2">
    <source>
        <dbReference type="SAM" id="SignalP"/>
    </source>
</evidence>